<dbReference type="Proteomes" id="UP000237839">
    <property type="component" value="Unassembled WGS sequence"/>
</dbReference>
<dbReference type="Gene3D" id="3.30.420.40">
    <property type="match status" value="2"/>
</dbReference>
<sequence>MSDALASLTGKKNTPLIGIDISSTSIKLVELSEGSNKELRLERYASEPLPRGAMSDGNIENIDQVSEAIRRVVMKSGTKIKKVSLGMPSAAVITKKIILSGGASEEQLEMQVESEASQYIPFALDEVRLDFCVIGPAPNSPEDVEVMLAASRKEKIEDRVAVAEAAGLKSMVMDIESYAARSAISRVIAQSDNGGKDKIIALFQIGAKITHISVLLNDQTVYEREQTFGGNQLTQEIVRSYGLAFEEAELKKKNGELPEGYDEDVLNPFLESAALEVTRAIQFFFTSTPYTRIDQIYLAGGCVVLPGLLDMIASRTKISTAVISPFKGMELSPNIKEKQLRSEAPSFLVACGLAMRRFD</sequence>
<dbReference type="NCBIfam" id="TIGR01175">
    <property type="entry name" value="pilM"/>
    <property type="match status" value="1"/>
</dbReference>
<dbReference type="Pfam" id="PF11104">
    <property type="entry name" value="PilM_2"/>
    <property type="match status" value="1"/>
</dbReference>
<dbReference type="GO" id="GO:0051301">
    <property type="term" value="P:cell division"/>
    <property type="evidence" value="ECO:0007669"/>
    <property type="project" value="InterPro"/>
</dbReference>
<evidence type="ECO:0000313" key="2">
    <source>
        <dbReference type="EMBL" id="PRC94779.1"/>
    </source>
</evidence>
<dbReference type="InterPro" id="IPR050696">
    <property type="entry name" value="FtsA/MreB"/>
</dbReference>
<dbReference type="OrthoDB" id="9773403at2"/>
<keyword evidence="3" id="KW-1185">Reference proteome</keyword>
<dbReference type="SMART" id="SM00842">
    <property type="entry name" value="FtsA"/>
    <property type="match status" value="1"/>
</dbReference>
<accession>A0A2S9H476</accession>
<gene>
    <name evidence="2" type="ORF">S2091_0782</name>
</gene>
<dbReference type="InterPro" id="IPR005883">
    <property type="entry name" value="PilM"/>
</dbReference>
<dbReference type="SUPFAM" id="SSF53067">
    <property type="entry name" value="Actin-like ATPase domain"/>
    <property type="match status" value="2"/>
</dbReference>
<dbReference type="CDD" id="cd24049">
    <property type="entry name" value="ASKHA_NBD_PilM"/>
    <property type="match status" value="1"/>
</dbReference>
<dbReference type="InterPro" id="IPR003494">
    <property type="entry name" value="SHS2_FtsA"/>
</dbReference>
<feature type="domain" description="SHS2" evidence="1">
    <location>
        <begin position="16"/>
        <end position="184"/>
    </location>
</feature>
<dbReference type="RefSeq" id="WP_105530475.1">
    <property type="nucleotide sequence ID" value="NZ_PUGF01000002.1"/>
</dbReference>
<reference evidence="2 3" key="1">
    <citation type="submission" date="2018-02" db="EMBL/GenBank/DDBJ databases">
        <title>Solimicrobium silvestre gen. nov., sp. nov., isolated from alpine forest soil.</title>
        <authorList>
            <person name="Margesin R."/>
            <person name="Albuquerque L."/>
            <person name="Zhang D.-C."/>
            <person name="Froufe H.J.C."/>
            <person name="Severino R."/>
            <person name="Roxo I."/>
            <person name="Egas C."/>
            <person name="Da Costa M.S."/>
        </authorList>
    </citation>
    <scope>NUCLEOTIDE SEQUENCE [LARGE SCALE GENOMIC DNA]</scope>
    <source>
        <strain evidence="2 3">S20-91</strain>
    </source>
</reference>
<protein>
    <submittedName>
        <fullName evidence="2">PilM: type IV pilus assembly protein PilM</fullName>
    </submittedName>
</protein>
<dbReference type="PANTHER" id="PTHR32432:SF3">
    <property type="entry name" value="ETHANOLAMINE UTILIZATION PROTEIN EUTJ"/>
    <property type="match status" value="1"/>
</dbReference>
<dbReference type="Gene3D" id="3.30.1490.300">
    <property type="match status" value="1"/>
</dbReference>
<name>A0A2S9H476_9BURK</name>
<comment type="caution">
    <text evidence="2">The sequence shown here is derived from an EMBL/GenBank/DDBJ whole genome shotgun (WGS) entry which is preliminary data.</text>
</comment>
<organism evidence="2 3">
    <name type="scientific">Solimicrobium silvestre</name>
    <dbReference type="NCBI Taxonomy" id="2099400"/>
    <lineage>
        <taxon>Bacteria</taxon>
        <taxon>Pseudomonadati</taxon>
        <taxon>Pseudomonadota</taxon>
        <taxon>Betaproteobacteria</taxon>
        <taxon>Burkholderiales</taxon>
        <taxon>Oxalobacteraceae</taxon>
        <taxon>Solimicrobium</taxon>
    </lineage>
</organism>
<dbReference type="EMBL" id="PUGF01000002">
    <property type="protein sequence ID" value="PRC94779.1"/>
    <property type="molecule type" value="Genomic_DNA"/>
</dbReference>
<proteinExistence type="predicted"/>
<evidence type="ECO:0000259" key="1">
    <source>
        <dbReference type="SMART" id="SM00842"/>
    </source>
</evidence>
<dbReference type="InterPro" id="IPR043129">
    <property type="entry name" value="ATPase_NBD"/>
</dbReference>
<dbReference type="AlphaFoldDB" id="A0A2S9H476"/>
<dbReference type="PANTHER" id="PTHR32432">
    <property type="entry name" value="CELL DIVISION PROTEIN FTSA-RELATED"/>
    <property type="match status" value="1"/>
</dbReference>
<dbReference type="PIRSF" id="PIRSF019169">
    <property type="entry name" value="PilM"/>
    <property type="match status" value="1"/>
</dbReference>
<evidence type="ECO:0000313" key="3">
    <source>
        <dbReference type="Proteomes" id="UP000237839"/>
    </source>
</evidence>